<dbReference type="EMBL" id="JACGWO010000002">
    <property type="protein sequence ID" value="KAK4435119.1"/>
    <property type="molecule type" value="Genomic_DNA"/>
</dbReference>
<evidence type="ECO:0000313" key="1">
    <source>
        <dbReference type="EMBL" id="KAK4435119.1"/>
    </source>
</evidence>
<reference evidence="1" key="2">
    <citation type="journal article" date="2024" name="Plant">
        <title>Genomic evolution and insights into agronomic trait innovations of Sesamum species.</title>
        <authorList>
            <person name="Miao H."/>
            <person name="Wang L."/>
            <person name="Qu L."/>
            <person name="Liu H."/>
            <person name="Sun Y."/>
            <person name="Le M."/>
            <person name="Wang Q."/>
            <person name="Wei S."/>
            <person name="Zheng Y."/>
            <person name="Lin W."/>
            <person name="Duan Y."/>
            <person name="Cao H."/>
            <person name="Xiong S."/>
            <person name="Wang X."/>
            <person name="Wei L."/>
            <person name="Li C."/>
            <person name="Ma Q."/>
            <person name="Ju M."/>
            <person name="Zhao R."/>
            <person name="Li G."/>
            <person name="Mu C."/>
            <person name="Tian Q."/>
            <person name="Mei H."/>
            <person name="Zhang T."/>
            <person name="Gao T."/>
            <person name="Zhang H."/>
        </authorList>
    </citation>
    <scope>NUCLEOTIDE SEQUENCE</scope>
    <source>
        <strain evidence="1">3651</strain>
    </source>
</reference>
<proteinExistence type="predicted"/>
<dbReference type="AlphaFoldDB" id="A0AAE1YRD9"/>
<protein>
    <submittedName>
        <fullName evidence="1">Uncharacterized protein</fullName>
    </submittedName>
</protein>
<sequence length="119" mass="13020">MPKKWWFTLYSYVRSLGKFGGSRIYGGNILSTGGLISGLDFLALDSTSLYGIQPDAHIVLDDLVVKEHKAYMPSFSLIVAGCGFLKELPKCIRYLGSLHTPQMAPISLGARSKLPSQVL</sequence>
<comment type="caution">
    <text evidence="1">The sequence shown here is derived from an EMBL/GenBank/DDBJ whole genome shotgun (WGS) entry which is preliminary data.</text>
</comment>
<organism evidence="1 2">
    <name type="scientific">Sesamum alatum</name>
    <dbReference type="NCBI Taxonomy" id="300844"/>
    <lineage>
        <taxon>Eukaryota</taxon>
        <taxon>Viridiplantae</taxon>
        <taxon>Streptophyta</taxon>
        <taxon>Embryophyta</taxon>
        <taxon>Tracheophyta</taxon>
        <taxon>Spermatophyta</taxon>
        <taxon>Magnoliopsida</taxon>
        <taxon>eudicotyledons</taxon>
        <taxon>Gunneridae</taxon>
        <taxon>Pentapetalae</taxon>
        <taxon>asterids</taxon>
        <taxon>lamiids</taxon>
        <taxon>Lamiales</taxon>
        <taxon>Pedaliaceae</taxon>
        <taxon>Sesamum</taxon>
    </lineage>
</organism>
<evidence type="ECO:0000313" key="2">
    <source>
        <dbReference type="Proteomes" id="UP001293254"/>
    </source>
</evidence>
<reference evidence="1" key="1">
    <citation type="submission" date="2020-06" db="EMBL/GenBank/DDBJ databases">
        <authorList>
            <person name="Li T."/>
            <person name="Hu X."/>
            <person name="Zhang T."/>
            <person name="Song X."/>
            <person name="Zhang H."/>
            <person name="Dai N."/>
            <person name="Sheng W."/>
            <person name="Hou X."/>
            <person name="Wei L."/>
        </authorList>
    </citation>
    <scope>NUCLEOTIDE SEQUENCE</scope>
    <source>
        <strain evidence="1">3651</strain>
        <tissue evidence="1">Leaf</tissue>
    </source>
</reference>
<keyword evidence="2" id="KW-1185">Reference proteome</keyword>
<dbReference type="Proteomes" id="UP001293254">
    <property type="component" value="Unassembled WGS sequence"/>
</dbReference>
<gene>
    <name evidence="1" type="ORF">Salat_0675200</name>
</gene>
<accession>A0AAE1YRD9</accession>
<name>A0AAE1YRD9_9LAMI</name>